<dbReference type="Proteomes" id="UP000636709">
    <property type="component" value="Unassembled WGS sequence"/>
</dbReference>
<comment type="caution">
    <text evidence="1">The sequence shown here is derived from an EMBL/GenBank/DDBJ whole genome shotgun (WGS) entry which is preliminary data.</text>
</comment>
<keyword evidence="2" id="KW-1185">Reference proteome</keyword>
<proteinExistence type="predicted"/>
<name>A0A835AAZ9_9POAL</name>
<dbReference type="Gene3D" id="1.20.120.320">
    <property type="entry name" value="Group V grass pollen allergen"/>
    <property type="match status" value="2"/>
</dbReference>
<evidence type="ECO:0000313" key="1">
    <source>
        <dbReference type="EMBL" id="KAF8648574.1"/>
    </source>
</evidence>
<accession>A0A835AAZ9</accession>
<dbReference type="EMBL" id="JACEFO010002806">
    <property type="protein sequence ID" value="KAF8648574.1"/>
    <property type="molecule type" value="Genomic_DNA"/>
</dbReference>
<gene>
    <name evidence="1" type="ORF">HU200_064616</name>
</gene>
<sequence>MLILFVITVAEAVTLPVEWTTANKSLSDMHKKMNKAFDGVNAAATPDKKEQVEADTLGKSLIATVILEEAQRARDEKKVVNIARSYEKAADMVIAAPPAEKLKVMQEAFNAAVAPDPTGCPTIDKSFCETFSKIQEVYKKVSTLIRVAPQAKRVEMTVVANNQKYVVDTAINDAYATGDKKKIAGILAAYRKAADAAIAAAPAETLKVMEEAFKAATVHPDA</sequence>
<protein>
    <submittedName>
        <fullName evidence="1">Uncharacterized protein</fullName>
    </submittedName>
</protein>
<evidence type="ECO:0000313" key="2">
    <source>
        <dbReference type="Proteomes" id="UP000636709"/>
    </source>
</evidence>
<dbReference type="AlphaFoldDB" id="A0A835AAZ9"/>
<dbReference type="InterPro" id="IPR035506">
    <property type="entry name" value="Pollen_allergen/Os"/>
</dbReference>
<reference evidence="1" key="1">
    <citation type="submission" date="2020-07" db="EMBL/GenBank/DDBJ databases">
        <title>Genome sequence and genetic diversity analysis of an under-domesticated orphan crop, white fonio (Digitaria exilis).</title>
        <authorList>
            <person name="Bennetzen J.L."/>
            <person name="Chen S."/>
            <person name="Ma X."/>
            <person name="Wang X."/>
            <person name="Yssel A.E.J."/>
            <person name="Chaluvadi S.R."/>
            <person name="Johnson M."/>
            <person name="Gangashetty P."/>
            <person name="Hamidou F."/>
            <person name="Sanogo M.D."/>
            <person name="Zwaenepoel A."/>
            <person name="Wallace J."/>
            <person name="Van De Peer Y."/>
            <person name="Van Deynze A."/>
        </authorList>
    </citation>
    <scope>NUCLEOTIDE SEQUENCE</scope>
    <source>
        <tissue evidence="1">Leaves</tissue>
    </source>
</reference>
<dbReference type="OrthoDB" id="673617at2759"/>
<organism evidence="1 2">
    <name type="scientific">Digitaria exilis</name>
    <dbReference type="NCBI Taxonomy" id="1010633"/>
    <lineage>
        <taxon>Eukaryota</taxon>
        <taxon>Viridiplantae</taxon>
        <taxon>Streptophyta</taxon>
        <taxon>Embryophyta</taxon>
        <taxon>Tracheophyta</taxon>
        <taxon>Spermatophyta</taxon>
        <taxon>Magnoliopsida</taxon>
        <taxon>Liliopsida</taxon>
        <taxon>Poales</taxon>
        <taxon>Poaceae</taxon>
        <taxon>PACMAD clade</taxon>
        <taxon>Panicoideae</taxon>
        <taxon>Panicodae</taxon>
        <taxon>Paniceae</taxon>
        <taxon>Anthephorinae</taxon>
        <taxon>Digitaria</taxon>
    </lineage>
</organism>